<keyword evidence="3 5" id="KW-0378">Hydrolase</keyword>
<dbReference type="Gene3D" id="3.40.50.1580">
    <property type="entry name" value="Nucleoside phosphorylase domain"/>
    <property type="match status" value="1"/>
</dbReference>
<feature type="domain" description="Nucleoside phosphorylase" evidence="6">
    <location>
        <begin position="2"/>
        <end position="226"/>
    </location>
</feature>
<accession>A0A4D6XJA2</accession>
<comment type="catalytic activity">
    <reaction evidence="5">
        <text>S-adenosyl-L-homocysteine + H2O = S-(5-deoxy-D-ribos-5-yl)-L-homocysteine + adenine</text>
        <dbReference type="Rhea" id="RHEA:17805"/>
        <dbReference type="ChEBI" id="CHEBI:15377"/>
        <dbReference type="ChEBI" id="CHEBI:16708"/>
        <dbReference type="ChEBI" id="CHEBI:57856"/>
        <dbReference type="ChEBI" id="CHEBI:58195"/>
        <dbReference type="EC" id="3.2.2.9"/>
    </reaction>
</comment>
<sequence length="232" mass="26180">MKIGIIGAINQEIKIIQKKIQIHTKKEIANYIIYIGKFNKNDIFLIKSGIGKVCASIATVLLINLYKPNIIINTGSAGSLNSSLAIGDVIVPKKVCYYDVDLTNFGYTIGQIPQYPEKFIINKKIYNFLESIFEKYQLKFKKKLIITGDSFIRKDERILKLKNKFPSAIAVEMESAAIAQVCYEFNIPLIIVKSISDLSDNNATLNFKENISIASYQSSKFVKIILKNIINI</sequence>
<evidence type="ECO:0000256" key="3">
    <source>
        <dbReference type="ARBA" id="ARBA00022801"/>
    </source>
</evidence>
<evidence type="ECO:0000256" key="2">
    <source>
        <dbReference type="ARBA" id="ARBA00022605"/>
    </source>
</evidence>
<dbReference type="OrthoDB" id="9792278at2"/>
<organism evidence="7 8">
    <name type="scientific">Buchnera aphidicola</name>
    <name type="common">Artemisaphis artemisicola</name>
    <dbReference type="NCBI Taxonomy" id="1241836"/>
    <lineage>
        <taxon>Bacteria</taxon>
        <taxon>Pseudomonadati</taxon>
        <taxon>Pseudomonadota</taxon>
        <taxon>Gammaproteobacteria</taxon>
        <taxon>Enterobacterales</taxon>
        <taxon>Erwiniaceae</taxon>
        <taxon>Buchnera</taxon>
    </lineage>
</organism>
<dbReference type="GO" id="GO:0008930">
    <property type="term" value="F:methylthioadenosine nucleosidase activity"/>
    <property type="evidence" value="ECO:0007669"/>
    <property type="project" value="UniProtKB-UniRule"/>
</dbReference>
<dbReference type="AlphaFoldDB" id="A0A4D6XJA2"/>
<evidence type="ECO:0000256" key="1">
    <source>
        <dbReference type="ARBA" id="ARBA00004945"/>
    </source>
</evidence>
<dbReference type="EMBL" id="CP034900">
    <property type="protein sequence ID" value="QCI15899.1"/>
    <property type="molecule type" value="Genomic_DNA"/>
</dbReference>
<dbReference type="InterPro" id="IPR035994">
    <property type="entry name" value="Nucleoside_phosphorylase_sf"/>
</dbReference>
<proteinExistence type="inferred from homology"/>
<dbReference type="EC" id="3.2.2.9" evidence="5"/>
<dbReference type="NCBIfam" id="NF004079">
    <property type="entry name" value="PRK05584.1"/>
    <property type="match status" value="1"/>
</dbReference>
<comment type="function">
    <text evidence="5">Catalyzes the irreversible cleavage of the glycosidic bond in both 5'-methylthioadenosine (MTA) and S-adenosylhomocysteine (SAH/AdoHcy) to adenine and the corresponding thioribose, 5'-methylthioribose and S-ribosylhomocysteine, respectively. Also cleaves 5'-deoxyadenosine, a toxic by-product of radical S-adenosylmethionine (SAM) enzymes, into 5-deoxyribose and adenine. Thus, is required for in vivo function of the radical SAM enzymes biotin synthase and lipoic acid synthase, that are inhibited by 5'-deoxyadenosine accumulation.</text>
</comment>
<feature type="active site" description="Proton donor" evidence="5">
    <location>
        <position position="197"/>
    </location>
</feature>
<dbReference type="InterPro" id="IPR010049">
    <property type="entry name" value="MTA_SAH_Nsdase"/>
</dbReference>
<dbReference type="NCBIfam" id="TIGR01704">
    <property type="entry name" value="MTA_SAH-Nsdase"/>
    <property type="match status" value="1"/>
</dbReference>
<dbReference type="RefSeq" id="WP_158364263.1">
    <property type="nucleotide sequence ID" value="NZ_CP034900.1"/>
</dbReference>
<name>A0A4D6XJA2_9GAMM</name>
<dbReference type="Pfam" id="PF01048">
    <property type="entry name" value="PNP_UDP_1"/>
    <property type="match status" value="1"/>
</dbReference>
<comment type="subunit">
    <text evidence="5">Homodimer.</text>
</comment>
<dbReference type="HAMAP" id="MF_01684">
    <property type="entry name" value="Salvage_MtnN"/>
    <property type="match status" value="1"/>
</dbReference>
<reference evidence="7 8" key="1">
    <citation type="submission" date="2018-12" db="EMBL/GenBank/DDBJ databases">
        <authorList>
            <person name="Chong R.A."/>
        </authorList>
    </citation>
    <scope>NUCLEOTIDE SEQUENCE [LARGE SCALE GENOMIC DNA]</scope>
    <source>
        <strain evidence="7 8">Aar</strain>
    </source>
</reference>
<evidence type="ECO:0000256" key="5">
    <source>
        <dbReference type="HAMAP-Rule" id="MF_01684"/>
    </source>
</evidence>
<feature type="binding site" evidence="5">
    <location>
        <position position="78"/>
    </location>
    <ligand>
        <name>substrate</name>
    </ligand>
</feature>
<dbReference type="GO" id="GO:0008782">
    <property type="term" value="F:adenosylhomocysteine nucleosidase activity"/>
    <property type="evidence" value="ECO:0007669"/>
    <property type="project" value="UniProtKB-UniRule"/>
</dbReference>
<dbReference type="GO" id="GO:0046124">
    <property type="term" value="P:purine deoxyribonucleoside catabolic process"/>
    <property type="evidence" value="ECO:0007669"/>
    <property type="project" value="UniProtKB-UniRule"/>
</dbReference>
<dbReference type="GO" id="GO:0005829">
    <property type="term" value="C:cytosol"/>
    <property type="evidence" value="ECO:0007669"/>
    <property type="project" value="TreeGrafter"/>
</dbReference>
<dbReference type="PANTHER" id="PTHR46832:SF1">
    <property type="entry name" value="5'-METHYLTHIOADENOSINE_S-ADENOSYLHOMOCYSTEINE NUCLEOSIDASE"/>
    <property type="match status" value="1"/>
</dbReference>
<keyword evidence="4 5" id="KW-0486">Methionine biosynthesis</keyword>
<keyword evidence="7" id="KW-0326">Glycosidase</keyword>
<dbReference type="SUPFAM" id="SSF53167">
    <property type="entry name" value="Purine and uridine phosphorylases"/>
    <property type="match status" value="1"/>
</dbReference>
<protein>
    <recommendedName>
        <fullName evidence="5">5'-methylthioadenosine/S-adenosylhomocysteine nucleosidase</fullName>
        <shortName evidence="5">MTA/SAH nucleosidase</shortName>
        <shortName evidence="5">MTAN</shortName>
        <ecNumber evidence="5">3.2.2.9</ecNumber>
    </recommendedName>
    <alternativeName>
        <fullName evidence="5">5'-deoxyadenosine nucleosidase</fullName>
        <shortName evidence="5">DOA nucleosidase</shortName>
        <shortName evidence="5">dAdo nucleosidase</shortName>
    </alternativeName>
    <alternativeName>
        <fullName evidence="5">5'-methylthioadenosine nucleosidase</fullName>
        <shortName evidence="5">MTA nucleosidase</shortName>
    </alternativeName>
    <alternativeName>
        <fullName evidence="5">S-adenosylhomocysteine nucleosidase</fullName>
        <shortName evidence="5">AdoHcy nucleosidase</shortName>
        <shortName evidence="5">SAH nucleosidase</shortName>
        <shortName evidence="5">SRH nucleosidase</shortName>
    </alternativeName>
</protein>
<comment type="pathway">
    <text evidence="1 5">Amino-acid biosynthesis; L-methionine biosynthesis via salvage pathway; S-methyl-5-thio-alpha-D-ribose 1-phosphate from S-methyl-5'-thioadenosine (hydrolase route): step 1/2.</text>
</comment>
<comment type="catalytic activity">
    <reaction evidence="5">
        <text>5'-deoxyadenosine + H2O = 5-deoxy-D-ribose + adenine</text>
        <dbReference type="Rhea" id="RHEA:29859"/>
        <dbReference type="ChEBI" id="CHEBI:15377"/>
        <dbReference type="ChEBI" id="CHEBI:16708"/>
        <dbReference type="ChEBI" id="CHEBI:17319"/>
        <dbReference type="ChEBI" id="CHEBI:149540"/>
        <dbReference type="EC" id="3.2.2.9"/>
    </reaction>
</comment>
<evidence type="ECO:0000313" key="8">
    <source>
        <dbReference type="Proteomes" id="UP000298654"/>
    </source>
</evidence>
<dbReference type="InterPro" id="IPR000845">
    <property type="entry name" value="Nucleoside_phosphorylase_d"/>
</dbReference>
<comment type="catalytic activity">
    <reaction evidence="5">
        <text>S-methyl-5'-thioadenosine + H2O = 5-(methylsulfanyl)-D-ribose + adenine</text>
        <dbReference type="Rhea" id="RHEA:13617"/>
        <dbReference type="ChEBI" id="CHEBI:15377"/>
        <dbReference type="ChEBI" id="CHEBI:16708"/>
        <dbReference type="ChEBI" id="CHEBI:17509"/>
        <dbReference type="ChEBI" id="CHEBI:78440"/>
        <dbReference type="EC" id="3.2.2.9"/>
    </reaction>
</comment>
<dbReference type="Proteomes" id="UP000298654">
    <property type="component" value="Chromosome"/>
</dbReference>
<feature type="active site" description="Proton acceptor" evidence="5">
    <location>
        <position position="12"/>
    </location>
</feature>
<evidence type="ECO:0000256" key="4">
    <source>
        <dbReference type="ARBA" id="ARBA00023167"/>
    </source>
</evidence>
<dbReference type="CDD" id="cd09008">
    <property type="entry name" value="MTAN"/>
    <property type="match status" value="1"/>
</dbReference>
<keyword evidence="2 5" id="KW-0028">Amino-acid biosynthesis</keyword>
<evidence type="ECO:0000259" key="6">
    <source>
        <dbReference type="Pfam" id="PF01048"/>
    </source>
</evidence>
<feature type="binding site" evidence="5">
    <location>
        <begin position="173"/>
        <end position="174"/>
    </location>
    <ligand>
        <name>substrate</name>
    </ligand>
</feature>
<dbReference type="GO" id="GO:0019509">
    <property type="term" value="P:L-methionine salvage from methylthioadenosine"/>
    <property type="evidence" value="ECO:0007669"/>
    <property type="project" value="UniProtKB-UniRule"/>
</dbReference>
<gene>
    <name evidence="5" type="primary">mtnN</name>
    <name evidence="7" type="ORF">D9V59_01045</name>
</gene>
<reference evidence="7 8" key="2">
    <citation type="submission" date="2019-05" db="EMBL/GenBank/DDBJ databases">
        <title>Genome evolution of the obligate endosymbiont Buchnera aphidicola.</title>
        <authorList>
            <person name="Moran N.A."/>
        </authorList>
    </citation>
    <scope>NUCLEOTIDE SEQUENCE [LARGE SCALE GENOMIC DNA]</scope>
    <source>
        <strain evidence="7 8">Aar</strain>
    </source>
</reference>
<feature type="binding site" evidence="5">
    <location>
        <position position="152"/>
    </location>
    <ligand>
        <name>substrate</name>
    </ligand>
</feature>
<dbReference type="PANTHER" id="PTHR46832">
    <property type="entry name" value="5'-METHYLTHIOADENOSINE/S-ADENOSYLHOMOCYSTEINE NUCLEOSIDASE"/>
    <property type="match status" value="1"/>
</dbReference>
<dbReference type="GO" id="GO:0019284">
    <property type="term" value="P:L-methionine salvage from S-adenosylmethionine"/>
    <property type="evidence" value="ECO:0007669"/>
    <property type="project" value="TreeGrafter"/>
</dbReference>
<dbReference type="UniPathway" id="UPA00904">
    <property type="reaction ID" value="UER00871"/>
</dbReference>
<evidence type="ECO:0000313" key="7">
    <source>
        <dbReference type="EMBL" id="QCI15899.1"/>
    </source>
</evidence>
<comment type="similarity">
    <text evidence="5">Belongs to the PNP/UDP phosphorylase family. MtnN subfamily.</text>
</comment>